<evidence type="ECO:0000256" key="9">
    <source>
        <dbReference type="ARBA" id="ARBA00047391"/>
    </source>
</evidence>
<keyword evidence="13" id="KW-1185">Reference proteome</keyword>
<dbReference type="InterPro" id="IPR023696">
    <property type="entry name" value="Ureohydrolase_dom_sf"/>
</dbReference>
<comment type="pathway">
    <text evidence="2">Nitrogen metabolism; urea cycle; L-ornithine and urea from L-arginine: step 1/1.</text>
</comment>
<evidence type="ECO:0000256" key="3">
    <source>
        <dbReference type="ARBA" id="ARBA00012168"/>
    </source>
</evidence>
<dbReference type="Pfam" id="PF00491">
    <property type="entry name" value="Arginase"/>
    <property type="match status" value="1"/>
</dbReference>
<evidence type="ECO:0000256" key="10">
    <source>
        <dbReference type="PROSITE-ProRule" id="PRU00742"/>
    </source>
</evidence>
<sequence>MKKHKPLALIGAEVGEGASDSGCKLGAQALRDRGLAKHLAEPHRDARWVDMVHARHEEQPQARLDSVEEFSVRLAASVRRQLQQCAMPVVVGGDHSCAVGTWSAVADAWREKGDIGLIWIDAHLDAHTLDSSDSLAPHGMPVAALLGHGTPGLTSLYGWTGKIKSGNLVIIGARSYEAGERDLLESLGVRVMYMPEVDRRGFGACFAEALALVRQRTVAWGLSFDLDALDPADAPGTGTPVEAGIALVDALQALRGHAADPACVAVEVTEYNPLHDVDHRTAASAFALLSAFARAELPEQALAA</sequence>
<dbReference type="EC" id="3.5.3.1" evidence="3"/>
<comment type="cofactor">
    <cofactor evidence="1">
        <name>Mn(2+)</name>
        <dbReference type="ChEBI" id="CHEBI:29035"/>
    </cofactor>
</comment>
<evidence type="ECO:0000256" key="1">
    <source>
        <dbReference type="ARBA" id="ARBA00001936"/>
    </source>
</evidence>
<evidence type="ECO:0000256" key="2">
    <source>
        <dbReference type="ARBA" id="ARBA00005098"/>
    </source>
</evidence>
<organism evidence="12 13">
    <name type="scientific">Variovorax rhizosphaerae</name>
    <dbReference type="NCBI Taxonomy" id="1836200"/>
    <lineage>
        <taxon>Bacteria</taxon>
        <taxon>Pseudomonadati</taxon>
        <taxon>Pseudomonadota</taxon>
        <taxon>Betaproteobacteria</taxon>
        <taxon>Burkholderiales</taxon>
        <taxon>Comamonadaceae</taxon>
        <taxon>Variovorax</taxon>
    </lineage>
</organism>
<dbReference type="Proteomes" id="UP001385892">
    <property type="component" value="Unassembled WGS sequence"/>
</dbReference>
<evidence type="ECO:0000313" key="13">
    <source>
        <dbReference type="Proteomes" id="UP001385892"/>
    </source>
</evidence>
<dbReference type="InterPro" id="IPR020855">
    <property type="entry name" value="Ureohydrolase_Mn_BS"/>
</dbReference>
<dbReference type="PANTHER" id="PTHR43782">
    <property type="entry name" value="ARGINASE"/>
    <property type="match status" value="1"/>
</dbReference>
<dbReference type="InterPro" id="IPR006035">
    <property type="entry name" value="Ureohydrolase"/>
</dbReference>
<name>A0ABU8WW37_9BURK</name>
<evidence type="ECO:0000256" key="11">
    <source>
        <dbReference type="RuleBase" id="RU003684"/>
    </source>
</evidence>
<comment type="catalytic activity">
    <reaction evidence="9">
        <text>L-arginine + H2O = urea + L-ornithine</text>
        <dbReference type="Rhea" id="RHEA:20569"/>
        <dbReference type="ChEBI" id="CHEBI:15377"/>
        <dbReference type="ChEBI" id="CHEBI:16199"/>
        <dbReference type="ChEBI" id="CHEBI:32682"/>
        <dbReference type="ChEBI" id="CHEBI:46911"/>
        <dbReference type="EC" id="3.5.3.1"/>
    </reaction>
</comment>
<dbReference type="SUPFAM" id="SSF52768">
    <property type="entry name" value="Arginase/deacetylase"/>
    <property type="match status" value="1"/>
</dbReference>
<dbReference type="RefSeq" id="WP_340347458.1">
    <property type="nucleotide sequence ID" value="NZ_JBBKZT010000026.1"/>
</dbReference>
<evidence type="ECO:0000313" key="12">
    <source>
        <dbReference type="EMBL" id="MEJ8851716.1"/>
    </source>
</evidence>
<accession>A0ABU8WW37</accession>
<keyword evidence="7 11" id="KW-0378">Hydrolase</keyword>
<gene>
    <name evidence="12" type="ORF">WKW82_34145</name>
</gene>
<comment type="caution">
    <text evidence="12">The sequence shown here is derived from an EMBL/GenBank/DDBJ whole genome shotgun (WGS) entry which is preliminary data.</text>
</comment>
<evidence type="ECO:0000256" key="6">
    <source>
        <dbReference type="ARBA" id="ARBA00022723"/>
    </source>
</evidence>
<dbReference type="Gene3D" id="3.40.800.10">
    <property type="entry name" value="Ureohydrolase domain"/>
    <property type="match status" value="1"/>
</dbReference>
<dbReference type="PANTHER" id="PTHR43782:SF3">
    <property type="entry name" value="ARGINASE"/>
    <property type="match status" value="1"/>
</dbReference>
<dbReference type="CDD" id="cd09989">
    <property type="entry name" value="Arginase"/>
    <property type="match status" value="1"/>
</dbReference>
<protein>
    <recommendedName>
        <fullName evidence="4">Arginase</fullName>
        <ecNumber evidence="3">3.5.3.1</ecNumber>
    </recommendedName>
</protein>
<evidence type="ECO:0000256" key="7">
    <source>
        <dbReference type="ARBA" id="ARBA00022801"/>
    </source>
</evidence>
<evidence type="ECO:0000256" key="5">
    <source>
        <dbReference type="ARBA" id="ARBA00022503"/>
    </source>
</evidence>
<evidence type="ECO:0000256" key="8">
    <source>
        <dbReference type="ARBA" id="ARBA00023211"/>
    </source>
</evidence>
<dbReference type="PROSITE" id="PS51409">
    <property type="entry name" value="ARGINASE_2"/>
    <property type="match status" value="1"/>
</dbReference>
<dbReference type="PRINTS" id="PR00116">
    <property type="entry name" value="ARGINASE"/>
</dbReference>
<keyword evidence="8" id="KW-0464">Manganese</keyword>
<keyword evidence="6" id="KW-0479">Metal-binding</keyword>
<dbReference type="InterPro" id="IPR014033">
    <property type="entry name" value="Arginase"/>
</dbReference>
<comment type="similarity">
    <text evidence="10 11">Belongs to the arginase family.</text>
</comment>
<dbReference type="EMBL" id="JBBKZT010000026">
    <property type="protein sequence ID" value="MEJ8851716.1"/>
    <property type="molecule type" value="Genomic_DNA"/>
</dbReference>
<reference evidence="12 13" key="1">
    <citation type="submission" date="2024-03" db="EMBL/GenBank/DDBJ databases">
        <title>Novel species of the genus Variovorax.</title>
        <authorList>
            <person name="Liu Q."/>
            <person name="Xin Y.-H."/>
        </authorList>
    </citation>
    <scope>NUCLEOTIDE SEQUENCE [LARGE SCALE GENOMIC DNA]</scope>
    <source>
        <strain evidence="12 13">KACC 18900</strain>
    </source>
</reference>
<proteinExistence type="inferred from homology"/>
<keyword evidence="5" id="KW-0056">Arginine metabolism</keyword>
<dbReference type="PROSITE" id="PS01053">
    <property type="entry name" value="ARGINASE_1"/>
    <property type="match status" value="1"/>
</dbReference>
<evidence type="ECO:0000256" key="4">
    <source>
        <dbReference type="ARBA" id="ARBA00018123"/>
    </source>
</evidence>
<dbReference type="PIRSF" id="PIRSF036979">
    <property type="entry name" value="Arginase"/>
    <property type="match status" value="1"/>
</dbReference>